<accession>A0ACC2JXG4</accession>
<evidence type="ECO:0000313" key="2">
    <source>
        <dbReference type="Proteomes" id="UP001153332"/>
    </source>
</evidence>
<keyword evidence="2" id="KW-1185">Reference proteome</keyword>
<dbReference type="Proteomes" id="UP001153332">
    <property type="component" value="Unassembled WGS sequence"/>
</dbReference>
<gene>
    <name evidence="1" type="ORF">O1611_g1717</name>
</gene>
<name>A0ACC2JXG4_9PEZI</name>
<organism evidence="1 2">
    <name type="scientific">Lasiodiplodia mahajangana</name>
    <dbReference type="NCBI Taxonomy" id="1108764"/>
    <lineage>
        <taxon>Eukaryota</taxon>
        <taxon>Fungi</taxon>
        <taxon>Dikarya</taxon>
        <taxon>Ascomycota</taxon>
        <taxon>Pezizomycotina</taxon>
        <taxon>Dothideomycetes</taxon>
        <taxon>Dothideomycetes incertae sedis</taxon>
        <taxon>Botryosphaeriales</taxon>
        <taxon>Botryosphaeriaceae</taxon>
        <taxon>Lasiodiplodia</taxon>
    </lineage>
</organism>
<sequence>MDQEIEPETTESEFVELGGYTRLAEHMGRQPQLAILRRFGTLANATLLYYQAEITELEHYLEFVQDQDNLSDDENRRLHSRSWIRLCQSAACNEVGSPERRQYEAIMKLRKLMGQYHKALYFHKKAMALRTPHTTILGDLREWMQRPTMGRVSILSWDRRTWDVCDESDLITFDDSTMDRFTSFITYTMVNIYHDLIGRHIHAAGNNTVTYTHRSIALFTEAFTVLIACSLPIAAIVILYSVNNMVTRLGIFAALTALFSISMSLLTMASPQEIFSATTVFAAVLVFFLGSQNVG</sequence>
<proteinExistence type="predicted"/>
<evidence type="ECO:0000313" key="1">
    <source>
        <dbReference type="EMBL" id="KAJ8131903.1"/>
    </source>
</evidence>
<comment type="caution">
    <text evidence="1">The sequence shown here is derived from an EMBL/GenBank/DDBJ whole genome shotgun (WGS) entry which is preliminary data.</text>
</comment>
<protein>
    <submittedName>
        <fullName evidence="1">Uncharacterized protein</fullName>
    </submittedName>
</protein>
<dbReference type="EMBL" id="JAPUUL010000209">
    <property type="protein sequence ID" value="KAJ8131903.1"/>
    <property type="molecule type" value="Genomic_DNA"/>
</dbReference>
<reference evidence="1" key="1">
    <citation type="submission" date="2022-12" db="EMBL/GenBank/DDBJ databases">
        <title>Genome Sequence of Lasiodiplodia mahajangana.</title>
        <authorList>
            <person name="Buettner E."/>
        </authorList>
    </citation>
    <scope>NUCLEOTIDE SEQUENCE</scope>
    <source>
        <strain evidence="1">VT137</strain>
    </source>
</reference>